<dbReference type="PANTHER" id="PTHR10000">
    <property type="entry name" value="PHOSPHOSERINE PHOSPHATASE"/>
    <property type="match status" value="1"/>
</dbReference>
<dbReference type="NCBIfam" id="TIGR00099">
    <property type="entry name" value="Cof-subfamily"/>
    <property type="match status" value="1"/>
</dbReference>
<dbReference type="InterPro" id="IPR023214">
    <property type="entry name" value="HAD_sf"/>
</dbReference>
<dbReference type="InterPro" id="IPR036412">
    <property type="entry name" value="HAD-like_sf"/>
</dbReference>
<keyword evidence="2" id="KW-1185">Reference proteome</keyword>
<dbReference type="GO" id="GO:0005829">
    <property type="term" value="C:cytosol"/>
    <property type="evidence" value="ECO:0007669"/>
    <property type="project" value="TreeGrafter"/>
</dbReference>
<evidence type="ECO:0000313" key="2">
    <source>
        <dbReference type="Proteomes" id="UP000198534"/>
    </source>
</evidence>
<evidence type="ECO:0000313" key="1">
    <source>
        <dbReference type="EMBL" id="SDW66967.1"/>
    </source>
</evidence>
<dbReference type="Gene3D" id="3.40.50.1000">
    <property type="entry name" value="HAD superfamily/HAD-like"/>
    <property type="match status" value="1"/>
</dbReference>
<gene>
    <name evidence="1" type="ORF">SAMN05444487_10588</name>
</gene>
<sequence length="258" mass="29112">MNRKIIFFDIDGTLLTKEKTILNSTKYAINALQKKGDIVAIATGRAPSMFVHIARELNINTYIALNGQLVVHQGEIMQNNLLDKEMIQDITDLAYANQHVVGFGNKDNFLISHANHIYAERSFKHLKLPYPDVDPRCFYDVGVNQLNLFCTREEEGLYKATFPNYQFIRWGDFGADVLPKDVSKVVGIKLLIERLQIHLDDCYAFGDGENDIQMLTFIKNSVAMANGVPEVKVVSNYIAPSCDNHGIFTGLKRLQLIG</sequence>
<dbReference type="Pfam" id="PF08282">
    <property type="entry name" value="Hydrolase_3"/>
    <property type="match status" value="1"/>
</dbReference>
<evidence type="ECO:0008006" key="3">
    <source>
        <dbReference type="Google" id="ProtNLM"/>
    </source>
</evidence>
<dbReference type="SUPFAM" id="SSF56784">
    <property type="entry name" value="HAD-like"/>
    <property type="match status" value="1"/>
</dbReference>
<dbReference type="STRING" id="1048340.SAMN05444487_10588"/>
<dbReference type="Gene3D" id="3.30.1240.10">
    <property type="match status" value="1"/>
</dbReference>
<dbReference type="InterPro" id="IPR000150">
    <property type="entry name" value="Cof"/>
</dbReference>
<dbReference type="GO" id="GO:0000287">
    <property type="term" value="F:magnesium ion binding"/>
    <property type="evidence" value="ECO:0007669"/>
    <property type="project" value="TreeGrafter"/>
</dbReference>
<accession>A0A1H2VF56</accession>
<proteinExistence type="predicted"/>
<dbReference type="GO" id="GO:0016791">
    <property type="term" value="F:phosphatase activity"/>
    <property type="evidence" value="ECO:0007669"/>
    <property type="project" value="UniProtKB-ARBA"/>
</dbReference>
<dbReference type="SFLD" id="SFLDS00003">
    <property type="entry name" value="Haloacid_Dehalogenase"/>
    <property type="match status" value="1"/>
</dbReference>
<organism evidence="1 2">
    <name type="scientific">Marininema mesophilum</name>
    <dbReference type="NCBI Taxonomy" id="1048340"/>
    <lineage>
        <taxon>Bacteria</taxon>
        <taxon>Bacillati</taxon>
        <taxon>Bacillota</taxon>
        <taxon>Bacilli</taxon>
        <taxon>Bacillales</taxon>
        <taxon>Thermoactinomycetaceae</taxon>
        <taxon>Marininema</taxon>
    </lineage>
</organism>
<protein>
    <recommendedName>
        <fullName evidence="3">Cof subfamily of IIB subfamily of haloacid dehalogenase superfamily/HAD-superfamily hydrolase, subfamily IIB</fullName>
    </recommendedName>
</protein>
<dbReference type="PANTHER" id="PTHR10000:SF25">
    <property type="entry name" value="PHOSPHATASE YKRA-RELATED"/>
    <property type="match status" value="1"/>
</dbReference>
<reference evidence="1 2" key="1">
    <citation type="submission" date="2016-10" db="EMBL/GenBank/DDBJ databases">
        <authorList>
            <person name="de Groot N.N."/>
        </authorList>
    </citation>
    <scope>NUCLEOTIDE SEQUENCE [LARGE SCALE GENOMIC DNA]</scope>
    <source>
        <strain evidence="1 2">DSM 45610</strain>
    </source>
</reference>
<dbReference type="PROSITE" id="PS01228">
    <property type="entry name" value="COF_1"/>
    <property type="match status" value="1"/>
</dbReference>
<dbReference type="Proteomes" id="UP000198534">
    <property type="component" value="Unassembled WGS sequence"/>
</dbReference>
<dbReference type="AlphaFoldDB" id="A0A1H2VF56"/>
<dbReference type="EMBL" id="FNNQ01000005">
    <property type="protein sequence ID" value="SDW66967.1"/>
    <property type="molecule type" value="Genomic_DNA"/>
</dbReference>
<dbReference type="SFLD" id="SFLDG01140">
    <property type="entry name" value="C2.B:_Phosphomannomutase_and_P"/>
    <property type="match status" value="1"/>
</dbReference>
<name>A0A1H2VF56_9BACL</name>